<name>A0ABQ2UG72_9PSEU</name>
<protein>
    <recommendedName>
        <fullName evidence="4">Carboxypeptidase regulatory-like domain-containing protein</fullName>
    </recommendedName>
</protein>
<evidence type="ECO:0000256" key="1">
    <source>
        <dbReference type="SAM" id="SignalP"/>
    </source>
</evidence>
<sequence length="137" mass="13929">MLRKTRAAALALVLASPAAVTACGGCGYSLSVAPVTARGSDLSLTARLTGDGPVEGVKIEFSALGPSGVVLGTVPTGADGVAKLESRNSIGPDSVNGRAVTGWTEYRAKVWYLQDSDRAAEAVCAEPATASFRYEPG</sequence>
<dbReference type="Proteomes" id="UP000649573">
    <property type="component" value="Unassembled WGS sequence"/>
</dbReference>
<feature type="chain" id="PRO_5046967596" description="Carboxypeptidase regulatory-like domain-containing protein" evidence="1">
    <location>
        <begin position="23"/>
        <end position="137"/>
    </location>
</feature>
<keyword evidence="1" id="KW-0732">Signal</keyword>
<gene>
    <name evidence="2" type="ORF">GCM10010178_25340</name>
</gene>
<proteinExistence type="predicted"/>
<evidence type="ECO:0000313" key="3">
    <source>
        <dbReference type="Proteomes" id="UP000649573"/>
    </source>
</evidence>
<dbReference type="PROSITE" id="PS51257">
    <property type="entry name" value="PROKAR_LIPOPROTEIN"/>
    <property type="match status" value="1"/>
</dbReference>
<comment type="caution">
    <text evidence="2">The sequence shown here is derived from an EMBL/GenBank/DDBJ whole genome shotgun (WGS) entry which is preliminary data.</text>
</comment>
<accession>A0ABQ2UG72</accession>
<organism evidence="2 3">
    <name type="scientific">Lentzea flava</name>
    <dbReference type="NCBI Taxonomy" id="103732"/>
    <lineage>
        <taxon>Bacteria</taxon>
        <taxon>Bacillati</taxon>
        <taxon>Actinomycetota</taxon>
        <taxon>Actinomycetes</taxon>
        <taxon>Pseudonocardiales</taxon>
        <taxon>Pseudonocardiaceae</taxon>
        <taxon>Lentzea</taxon>
    </lineage>
</organism>
<dbReference type="EMBL" id="BMRE01000008">
    <property type="protein sequence ID" value="GGU32118.1"/>
    <property type="molecule type" value="Genomic_DNA"/>
</dbReference>
<reference evidence="3" key="1">
    <citation type="journal article" date="2019" name="Int. J. Syst. Evol. Microbiol.">
        <title>The Global Catalogue of Microorganisms (GCM) 10K type strain sequencing project: providing services to taxonomists for standard genome sequencing and annotation.</title>
        <authorList>
            <consortium name="The Broad Institute Genomics Platform"/>
            <consortium name="The Broad Institute Genome Sequencing Center for Infectious Disease"/>
            <person name="Wu L."/>
            <person name="Ma J."/>
        </authorList>
    </citation>
    <scope>NUCLEOTIDE SEQUENCE [LARGE SCALE GENOMIC DNA]</scope>
    <source>
        <strain evidence="3">JCM 3296</strain>
    </source>
</reference>
<keyword evidence="3" id="KW-1185">Reference proteome</keyword>
<feature type="signal peptide" evidence="1">
    <location>
        <begin position="1"/>
        <end position="22"/>
    </location>
</feature>
<evidence type="ECO:0000313" key="2">
    <source>
        <dbReference type="EMBL" id="GGU32118.1"/>
    </source>
</evidence>
<evidence type="ECO:0008006" key="4">
    <source>
        <dbReference type="Google" id="ProtNLM"/>
    </source>
</evidence>
<dbReference type="RefSeq" id="WP_189253830.1">
    <property type="nucleotide sequence ID" value="NZ_BMRE01000008.1"/>
</dbReference>